<evidence type="ECO:0000256" key="1">
    <source>
        <dbReference type="SAM" id="Phobius"/>
    </source>
</evidence>
<proteinExistence type="predicted"/>
<dbReference type="InterPro" id="IPR038731">
    <property type="entry name" value="RgtA/B/C-like"/>
</dbReference>
<evidence type="ECO:0000313" key="3">
    <source>
        <dbReference type="EMBL" id="PIZ46965.1"/>
    </source>
</evidence>
<keyword evidence="1" id="KW-0812">Transmembrane</keyword>
<evidence type="ECO:0000259" key="2">
    <source>
        <dbReference type="Pfam" id="PF13231"/>
    </source>
</evidence>
<reference evidence="4" key="1">
    <citation type="submission" date="2017-09" db="EMBL/GenBank/DDBJ databases">
        <title>Depth-based differentiation of microbial function through sediment-hosted aquifers and enrichment of novel symbionts in the deep terrestrial subsurface.</title>
        <authorList>
            <person name="Probst A.J."/>
            <person name="Ladd B."/>
            <person name="Jarett J.K."/>
            <person name="Geller-Mcgrath D.E."/>
            <person name="Sieber C.M.K."/>
            <person name="Emerson J.B."/>
            <person name="Anantharaman K."/>
            <person name="Thomas B.C."/>
            <person name="Malmstrom R."/>
            <person name="Stieglmeier M."/>
            <person name="Klingl A."/>
            <person name="Woyke T."/>
            <person name="Ryan C.M."/>
            <person name="Banfield J.F."/>
        </authorList>
    </citation>
    <scope>NUCLEOTIDE SEQUENCE [LARGE SCALE GENOMIC DNA]</scope>
</reference>
<feature type="transmembrane region" description="Helical" evidence="1">
    <location>
        <begin position="170"/>
        <end position="188"/>
    </location>
</feature>
<feature type="transmembrane region" description="Helical" evidence="1">
    <location>
        <begin position="127"/>
        <end position="158"/>
    </location>
</feature>
<evidence type="ECO:0000313" key="4">
    <source>
        <dbReference type="Proteomes" id="UP000229753"/>
    </source>
</evidence>
<dbReference type="Proteomes" id="UP000229753">
    <property type="component" value="Unassembled WGS sequence"/>
</dbReference>
<keyword evidence="1" id="KW-0472">Membrane</keyword>
<keyword evidence="1" id="KW-1133">Transmembrane helix</keyword>
<organism evidence="3 4">
    <name type="scientific">Candidatus Woesebacteria bacterium CG_4_10_14_0_2_um_filter_39_14</name>
    <dbReference type="NCBI Taxonomy" id="1975054"/>
    <lineage>
        <taxon>Bacteria</taxon>
        <taxon>Candidatus Woeseibacteriota</taxon>
    </lineage>
</organism>
<name>A0A2M7TJV5_9BACT</name>
<feature type="transmembrane region" description="Helical" evidence="1">
    <location>
        <begin position="63"/>
        <end position="84"/>
    </location>
</feature>
<feature type="transmembrane region" description="Helical" evidence="1">
    <location>
        <begin position="27"/>
        <end position="43"/>
    </location>
</feature>
<dbReference type="EMBL" id="PFNO01000197">
    <property type="protein sequence ID" value="PIZ46965.1"/>
    <property type="molecule type" value="Genomic_DNA"/>
</dbReference>
<gene>
    <name evidence="3" type="ORF">COY29_05805</name>
</gene>
<feature type="transmembrane region" description="Helical" evidence="1">
    <location>
        <begin position="223"/>
        <end position="253"/>
    </location>
</feature>
<comment type="caution">
    <text evidence="3">The sequence shown here is derived from an EMBL/GenBank/DDBJ whole genome shotgun (WGS) entry which is preliminary data.</text>
</comment>
<protein>
    <recommendedName>
        <fullName evidence="2">Glycosyltransferase RgtA/B/C/D-like domain-containing protein</fullName>
    </recommendedName>
</protein>
<dbReference type="AlphaFoldDB" id="A0A2M7TJV5"/>
<feature type="domain" description="Glycosyltransferase RgtA/B/C/D-like" evidence="2">
    <location>
        <begin position="128"/>
        <end position="272"/>
    </location>
</feature>
<sequence>MVELAILIGIFSYLVFAVGLIGNLGSLSYLGIGFLMIILFLAAKKRPWEKIYSFWQEVKKERICLVLLGLLFAQVIVNLIGALGPELGFDALWYHLTIPKIYLQQERIFFIPGSLFYYSAMPKLSEMLYLVSLVFSSGGTLAKLIHFSFGIFSAIALYNLARRYLKQHESILTILIFYTTLIVGWQSITAYVDLARTFFEILALDLFLRWWGSDQTKKEAKVFLIESAVMLGLAISTKLLALASLPIFLILIFIKSKKILPVCFFLLATIIIPLPWFVFS</sequence>
<feature type="transmembrane region" description="Helical" evidence="1">
    <location>
        <begin position="259"/>
        <end position="279"/>
    </location>
</feature>
<accession>A0A2M7TJV5</accession>
<feature type="non-terminal residue" evidence="3">
    <location>
        <position position="280"/>
    </location>
</feature>
<dbReference type="Pfam" id="PF13231">
    <property type="entry name" value="PMT_2"/>
    <property type="match status" value="1"/>
</dbReference>